<dbReference type="GO" id="GO:0016020">
    <property type="term" value="C:membrane"/>
    <property type="evidence" value="ECO:0007669"/>
    <property type="project" value="UniProtKB-SubCell"/>
</dbReference>
<evidence type="ECO:0000256" key="3">
    <source>
        <dbReference type="PROSITE-ProRule" id="PRU00284"/>
    </source>
</evidence>
<organism evidence="6">
    <name type="scientific">Sedimenticola thiotaurini</name>
    <dbReference type="NCBI Taxonomy" id="1543721"/>
    <lineage>
        <taxon>Bacteria</taxon>
        <taxon>Pseudomonadati</taxon>
        <taxon>Pseudomonadota</taxon>
        <taxon>Gammaproteobacteria</taxon>
        <taxon>Chromatiales</taxon>
        <taxon>Sedimenticolaceae</taxon>
        <taxon>Sedimenticola</taxon>
    </lineage>
</organism>
<evidence type="ECO:0000259" key="5">
    <source>
        <dbReference type="PROSITE" id="PS50111"/>
    </source>
</evidence>
<dbReference type="PROSITE" id="PS50111">
    <property type="entry name" value="CHEMOTAXIS_TRANSDUC_2"/>
    <property type="match status" value="1"/>
</dbReference>
<comment type="subcellular location">
    <subcellularLocation>
        <location evidence="1">Membrane</location>
    </subcellularLocation>
</comment>
<reference evidence="6" key="1">
    <citation type="journal article" date="2020" name="mSystems">
        <title>Genome- and Community-Level Interaction Insights into Carbon Utilization and Element Cycling Functions of Hydrothermarchaeota in Hydrothermal Sediment.</title>
        <authorList>
            <person name="Zhou Z."/>
            <person name="Liu Y."/>
            <person name="Xu W."/>
            <person name="Pan J."/>
            <person name="Luo Z.H."/>
            <person name="Li M."/>
        </authorList>
    </citation>
    <scope>NUCLEOTIDE SEQUENCE [LARGE SCALE GENOMIC DNA]</scope>
    <source>
        <strain evidence="6">HyVt-443</strain>
    </source>
</reference>
<proteinExistence type="predicted"/>
<dbReference type="PANTHER" id="PTHR32089:SF112">
    <property type="entry name" value="LYSOZYME-LIKE PROTEIN-RELATED"/>
    <property type="match status" value="1"/>
</dbReference>
<feature type="domain" description="Methyl-accepting transducer" evidence="5">
    <location>
        <begin position="50"/>
        <end position="270"/>
    </location>
</feature>
<evidence type="ECO:0000256" key="2">
    <source>
        <dbReference type="ARBA" id="ARBA00023224"/>
    </source>
</evidence>
<dbReference type="SMART" id="SM00283">
    <property type="entry name" value="MA"/>
    <property type="match status" value="1"/>
</dbReference>
<dbReference type="AlphaFoldDB" id="A0A831W862"/>
<dbReference type="InterPro" id="IPR004089">
    <property type="entry name" value="MCPsignal_dom"/>
</dbReference>
<dbReference type="Proteomes" id="UP000886251">
    <property type="component" value="Unassembled WGS sequence"/>
</dbReference>
<protein>
    <submittedName>
        <fullName evidence="6">Chemotaxis protein</fullName>
    </submittedName>
</protein>
<sequence>MASITLLWLASAWYGKGQEQEQNEQSTGGDGLADEVFGLATDMERLVEGASGRIRDDLVQIRTLVNDAVATLQQSFHGLNDLSMSQRQLVVSMIEKSHQEYSDGEEGFSFGQFAEETDRVLRFFVDHVVETSADSMQMVEQIDDMAAQMDKAEALLNDVKAIADQTNLLALNAAIEAARAGEAGRGFAVVAEEVRALSQRSDRFNDEIRDVIHGSRSNIDSARQTVSRLASKDMSFAIHSKSKVDQMMEQVGRMNQETEQRLGEVSSIVDGINRGVGDAVRSLQFEDIVNQLSSYTERHLDRLNGLFDELDRGLQQLKPVAGDPVACREQVAGLRLQLARLQAQQEEQDHKPVEQQTMSEGDVELF</sequence>
<evidence type="ECO:0000256" key="1">
    <source>
        <dbReference type="ARBA" id="ARBA00004370"/>
    </source>
</evidence>
<dbReference type="PANTHER" id="PTHR32089">
    <property type="entry name" value="METHYL-ACCEPTING CHEMOTAXIS PROTEIN MCPB"/>
    <property type="match status" value="1"/>
</dbReference>
<dbReference type="GO" id="GO:0007165">
    <property type="term" value="P:signal transduction"/>
    <property type="evidence" value="ECO:0007669"/>
    <property type="project" value="UniProtKB-KW"/>
</dbReference>
<evidence type="ECO:0000256" key="4">
    <source>
        <dbReference type="SAM" id="MobiDB-lite"/>
    </source>
</evidence>
<name>A0A831W862_9GAMM</name>
<accession>A0A831W862</accession>
<gene>
    <name evidence="6" type="ORF">ENI96_02875</name>
</gene>
<dbReference type="Pfam" id="PF00015">
    <property type="entry name" value="MCPsignal"/>
    <property type="match status" value="1"/>
</dbReference>
<keyword evidence="2 3" id="KW-0807">Transducer</keyword>
<comment type="caution">
    <text evidence="6">The sequence shown here is derived from an EMBL/GenBank/DDBJ whole genome shotgun (WGS) entry which is preliminary data.</text>
</comment>
<feature type="region of interest" description="Disordered" evidence="4">
    <location>
        <begin position="343"/>
        <end position="366"/>
    </location>
</feature>
<dbReference type="SUPFAM" id="SSF58104">
    <property type="entry name" value="Methyl-accepting chemotaxis protein (MCP) signaling domain"/>
    <property type="match status" value="1"/>
</dbReference>
<dbReference type="GO" id="GO:0006935">
    <property type="term" value="P:chemotaxis"/>
    <property type="evidence" value="ECO:0007669"/>
    <property type="project" value="UniProtKB-ARBA"/>
</dbReference>
<dbReference type="EMBL" id="DRKP01000035">
    <property type="protein sequence ID" value="HEB95360.1"/>
    <property type="molecule type" value="Genomic_DNA"/>
</dbReference>
<evidence type="ECO:0000313" key="6">
    <source>
        <dbReference type="EMBL" id="HEB95360.1"/>
    </source>
</evidence>
<dbReference type="Gene3D" id="1.10.287.950">
    <property type="entry name" value="Methyl-accepting chemotaxis protein"/>
    <property type="match status" value="1"/>
</dbReference>